<dbReference type="Proteomes" id="UP000295793">
    <property type="component" value="Unassembled WGS sequence"/>
</dbReference>
<proteinExistence type="predicted"/>
<sequence>MQTFLTGFFLSIGLIVAIGAQNAWVLGMSIRRCYPWTIAFVCMFIDATLMAVGVVSFNEIQRWLPAVIPWFTWLGVLMLAWLSVQAGLRAVKGTSGLVANGSSSKQMTALQAVLAVMALSLLNPHVYLDTVILVGSIATSSAQPWVFWSGAALASAVWFSTLAAIGQPLSHWLKSPVRWRMFDAALCVVMSWMAFGLWQTV</sequence>
<gene>
    <name evidence="7" type="ORF">BCF53_10288</name>
</gene>
<evidence type="ECO:0000256" key="3">
    <source>
        <dbReference type="ARBA" id="ARBA00022692"/>
    </source>
</evidence>
<accession>A0A4R3IBS9</accession>
<feature type="transmembrane region" description="Helical" evidence="6">
    <location>
        <begin position="6"/>
        <end position="26"/>
    </location>
</feature>
<feature type="transmembrane region" description="Helical" evidence="6">
    <location>
        <begin position="33"/>
        <end position="55"/>
    </location>
</feature>
<keyword evidence="8" id="KW-1185">Reference proteome</keyword>
<feature type="transmembrane region" description="Helical" evidence="6">
    <location>
        <begin position="177"/>
        <end position="198"/>
    </location>
</feature>
<evidence type="ECO:0000256" key="6">
    <source>
        <dbReference type="SAM" id="Phobius"/>
    </source>
</evidence>
<evidence type="ECO:0000256" key="5">
    <source>
        <dbReference type="ARBA" id="ARBA00023136"/>
    </source>
</evidence>
<dbReference type="Pfam" id="PF01810">
    <property type="entry name" value="LysE"/>
    <property type="match status" value="1"/>
</dbReference>
<keyword evidence="3 6" id="KW-0812">Transmembrane</keyword>
<dbReference type="PANTHER" id="PTHR30086:SF20">
    <property type="entry name" value="ARGININE EXPORTER PROTEIN ARGO-RELATED"/>
    <property type="match status" value="1"/>
</dbReference>
<comment type="subcellular location">
    <subcellularLocation>
        <location evidence="1">Cell membrane</location>
        <topology evidence="1">Multi-pass membrane protein</topology>
    </subcellularLocation>
</comment>
<dbReference type="InterPro" id="IPR001123">
    <property type="entry name" value="LeuE-type"/>
</dbReference>
<dbReference type="OrthoDB" id="5638726at2"/>
<feature type="transmembrane region" description="Helical" evidence="6">
    <location>
        <begin position="109"/>
        <end position="126"/>
    </location>
</feature>
<reference evidence="7 8" key="1">
    <citation type="submission" date="2019-03" db="EMBL/GenBank/DDBJ databases">
        <title>Genomic Encyclopedia of Archaeal and Bacterial Type Strains, Phase II (KMG-II): from individual species to whole genera.</title>
        <authorList>
            <person name="Goeker M."/>
        </authorList>
    </citation>
    <scope>NUCLEOTIDE SEQUENCE [LARGE SCALE GENOMIC DNA]</scope>
    <source>
        <strain evidence="7 8">DSM 15388</strain>
    </source>
</reference>
<name>A0A4R3IBS9_9GAMM</name>
<dbReference type="GO" id="GO:0005886">
    <property type="term" value="C:plasma membrane"/>
    <property type="evidence" value="ECO:0007669"/>
    <property type="project" value="UniProtKB-SubCell"/>
</dbReference>
<organism evidence="7 8">
    <name type="scientific">Reinekea marinisedimentorum</name>
    <dbReference type="NCBI Taxonomy" id="230495"/>
    <lineage>
        <taxon>Bacteria</taxon>
        <taxon>Pseudomonadati</taxon>
        <taxon>Pseudomonadota</taxon>
        <taxon>Gammaproteobacteria</taxon>
        <taxon>Oceanospirillales</taxon>
        <taxon>Saccharospirillaceae</taxon>
        <taxon>Reinekea</taxon>
    </lineage>
</organism>
<dbReference type="EMBL" id="SLZR01000002">
    <property type="protein sequence ID" value="TCS43065.1"/>
    <property type="molecule type" value="Genomic_DNA"/>
</dbReference>
<dbReference type="PANTHER" id="PTHR30086">
    <property type="entry name" value="ARGININE EXPORTER PROTEIN ARGO"/>
    <property type="match status" value="1"/>
</dbReference>
<comment type="caution">
    <text evidence="7">The sequence shown here is derived from an EMBL/GenBank/DDBJ whole genome shotgun (WGS) entry which is preliminary data.</text>
</comment>
<evidence type="ECO:0000313" key="7">
    <source>
        <dbReference type="EMBL" id="TCS43065.1"/>
    </source>
</evidence>
<evidence type="ECO:0000256" key="1">
    <source>
        <dbReference type="ARBA" id="ARBA00004651"/>
    </source>
</evidence>
<evidence type="ECO:0000313" key="8">
    <source>
        <dbReference type="Proteomes" id="UP000295793"/>
    </source>
</evidence>
<feature type="transmembrane region" description="Helical" evidence="6">
    <location>
        <begin position="67"/>
        <end position="88"/>
    </location>
</feature>
<protein>
    <submittedName>
        <fullName evidence="7">L-lysine exporter family protein LysE/ArgO</fullName>
    </submittedName>
</protein>
<evidence type="ECO:0000256" key="2">
    <source>
        <dbReference type="ARBA" id="ARBA00022475"/>
    </source>
</evidence>
<dbReference type="AlphaFoldDB" id="A0A4R3IBS9"/>
<keyword evidence="2" id="KW-1003">Cell membrane</keyword>
<dbReference type="RefSeq" id="WP_132699661.1">
    <property type="nucleotide sequence ID" value="NZ_SLZR01000002.1"/>
</dbReference>
<keyword evidence="5 6" id="KW-0472">Membrane</keyword>
<evidence type="ECO:0000256" key="4">
    <source>
        <dbReference type="ARBA" id="ARBA00022989"/>
    </source>
</evidence>
<feature type="transmembrane region" description="Helical" evidence="6">
    <location>
        <begin position="146"/>
        <end position="165"/>
    </location>
</feature>
<dbReference type="GO" id="GO:0015171">
    <property type="term" value="F:amino acid transmembrane transporter activity"/>
    <property type="evidence" value="ECO:0007669"/>
    <property type="project" value="TreeGrafter"/>
</dbReference>
<keyword evidence="4 6" id="KW-1133">Transmembrane helix</keyword>